<dbReference type="AlphaFoldDB" id="A0A9P4W960"/>
<dbReference type="EMBL" id="SWKU01000018">
    <property type="protein sequence ID" value="KAF2998926.1"/>
    <property type="molecule type" value="Genomic_DNA"/>
</dbReference>
<proteinExistence type="predicted"/>
<sequence length="454" mass="51029">MPRARRRREITVADLSTSSDSDDLTSSSGADAQGITAWLSTLPDITSQPDVPDKEDEEQEDYPLFFEFPERYDEARSESSVLASISIVTDARKRLTREQLKADLEADLSTMRPGAGDLARTILNIEKPPIDTEDVYARESGLQYWLISEDGTKQLYTWVPFDVQETLEGLEFAASYVQHRALEVTSASKPPTIHPSRKRSLVAEEDSLPAKRSKTDSDSAQSAPVDNGVKHKREITGRGLHSWPQSRLNAWEKIMDLPTAKLPATAFSAPRHDVESHCTPYFPDHTLWREVAQRLRRSWMAQSISSYIIWSRTIRIRNALERTRVHHRLNAGDEENCKTHSTTVAGSMENISSVAGVKDLEPHDMFVCDLAEGVRHHPTGKGAQLLTRVIQHALKNEDPYNRKLKLSEVAGYAKKHSITVPVEVRMGPVAENEDKAALERHGKKVIGWCSKYTT</sequence>
<evidence type="ECO:0000313" key="2">
    <source>
        <dbReference type="EMBL" id="KAF2998926.1"/>
    </source>
</evidence>
<gene>
    <name evidence="2" type="ORF">E8E13_006204</name>
</gene>
<accession>A0A9P4W960</accession>
<feature type="region of interest" description="Disordered" evidence="1">
    <location>
        <begin position="187"/>
        <end position="227"/>
    </location>
</feature>
<dbReference type="OrthoDB" id="3659168at2759"/>
<feature type="region of interest" description="Disordered" evidence="1">
    <location>
        <begin position="1"/>
        <end position="30"/>
    </location>
</feature>
<dbReference type="Proteomes" id="UP000801428">
    <property type="component" value="Unassembled WGS sequence"/>
</dbReference>
<protein>
    <submittedName>
        <fullName evidence="2">Uncharacterized protein</fullName>
    </submittedName>
</protein>
<feature type="compositionally biased region" description="Low complexity" evidence="1">
    <location>
        <begin position="14"/>
        <end position="28"/>
    </location>
</feature>
<organism evidence="2 3">
    <name type="scientific">Curvularia kusanoi</name>
    <name type="common">Cochliobolus kusanoi</name>
    <dbReference type="NCBI Taxonomy" id="90978"/>
    <lineage>
        <taxon>Eukaryota</taxon>
        <taxon>Fungi</taxon>
        <taxon>Dikarya</taxon>
        <taxon>Ascomycota</taxon>
        <taxon>Pezizomycotina</taxon>
        <taxon>Dothideomycetes</taxon>
        <taxon>Pleosporomycetidae</taxon>
        <taxon>Pleosporales</taxon>
        <taxon>Pleosporineae</taxon>
        <taxon>Pleosporaceae</taxon>
        <taxon>Curvularia</taxon>
    </lineage>
</organism>
<evidence type="ECO:0000313" key="3">
    <source>
        <dbReference type="Proteomes" id="UP000801428"/>
    </source>
</evidence>
<evidence type="ECO:0000256" key="1">
    <source>
        <dbReference type="SAM" id="MobiDB-lite"/>
    </source>
</evidence>
<reference evidence="2" key="1">
    <citation type="submission" date="2019-04" db="EMBL/GenBank/DDBJ databases">
        <title>Sequencing of skin fungus with MAO and IRED activity.</title>
        <authorList>
            <person name="Marsaioli A.J."/>
            <person name="Bonatto J.M.C."/>
            <person name="Reis Junior O."/>
        </authorList>
    </citation>
    <scope>NUCLEOTIDE SEQUENCE</scope>
    <source>
        <strain evidence="2">30M1</strain>
    </source>
</reference>
<feature type="region of interest" description="Disordered" evidence="1">
    <location>
        <begin position="40"/>
        <end position="59"/>
    </location>
</feature>
<comment type="caution">
    <text evidence="2">The sequence shown here is derived from an EMBL/GenBank/DDBJ whole genome shotgun (WGS) entry which is preliminary data.</text>
</comment>
<keyword evidence="3" id="KW-1185">Reference proteome</keyword>
<name>A0A9P4W960_CURKU</name>